<accession>A0A1J1E3C2</accession>
<dbReference type="EMBL" id="AP014564">
    <property type="protein sequence ID" value="BAV95485.1"/>
    <property type="molecule type" value="Genomic_DNA"/>
</dbReference>
<reference evidence="2 3" key="1">
    <citation type="submission" date="2014-03" db="EMBL/GenBank/DDBJ databases">
        <title>complete genome sequence of Flavobacteriaceae bacterium JBKA-6.</title>
        <authorList>
            <person name="Takano T."/>
            <person name="Nakamura Y."/>
            <person name="Takuma S."/>
            <person name="Yasuike M."/>
            <person name="Matsuyama T."/>
            <person name="Sakai T."/>
            <person name="Fujiwara A."/>
            <person name="Kimoto K."/>
            <person name="Fukuda Y."/>
            <person name="Kondo H."/>
            <person name="Hirono I."/>
            <person name="Nakayasu C."/>
        </authorList>
    </citation>
    <scope>NUCLEOTIDE SEQUENCE [LARGE SCALE GENOMIC DNA]</scope>
    <source>
        <strain evidence="2 3">JBKA-6</strain>
    </source>
</reference>
<dbReference type="InterPro" id="IPR006070">
    <property type="entry name" value="Sua5-like_dom"/>
</dbReference>
<dbReference type="Gene3D" id="3.90.870.10">
    <property type="entry name" value="DHBP synthase"/>
    <property type="match status" value="1"/>
</dbReference>
<gene>
    <name evidence="2" type="ORF">JBKA6_1472</name>
</gene>
<dbReference type="Pfam" id="PF01300">
    <property type="entry name" value="Sua5_yciO_yrdC"/>
    <property type="match status" value="1"/>
</dbReference>
<keyword evidence="3" id="KW-1185">Reference proteome</keyword>
<dbReference type="KEGG" id="ise:JBKA6_1472"/>
<dbReference type="RefSeq" id="WP_096687299.1">
    <property type="nucleotide sequence ID" value="NZ_AP014564.1"/>
</dbReference>
<evidence type="ECO:0000259" key="1">
    <source>
        <dbReference type="PROSITE" id="PS51163"/>
    </source>
</evidence>
<dbReference type="AlphaFoldDB" id="A0A1J1E3C2"/>
<organism evidence="2 3">
    <name type="scientific">Ichthyobacterium seriolicida</name>
    <dbReference type="NCBI Taxonomy" id="242600"/>
    <lineage>
        <taxon>Bacteria</taxon>
        <taxon>Pseudomonadati</taxon>
        <taxon>Bacteroidota</taxon>
        <taxon>Flavobacteriia</taxon>
        <taxon>Flavobacteriales</taxon>
        <taxon>Ichthyobacteriaceae</taxon>
        <taxon>Ichthyobacterium</taxon>
    </lineage>
</organism>
<dbReference type="PANTHER" id="PTHR42828:SF3">
    <property type="entry name" value="THREONYLCARBAMOYL-AMP SYNTHASE"/>
    <property type="match status" value="1"/>
</dbReference>
<evidence type="ECO:0000313" key="3">
    <source>
        <dbReference type="Proteomes" id="UP000243197"/>
    </source>
</evidence>
<dbReference type="OrthoDB" id="9814580at2"/>
<dbReference type="InterPro" id="IPR052532">
    <property type="entry name" value="SUA5_domain"/>
</dbReference>
<dbReference type="PANTHER" id="PTHR42828">
    <property type="entry name" value="DHBP SYNTHASE RIBB-LIKE ALPHA/BETA DOMAIN-CONTAINING PROTEIN"/>
    <property type="match status" value="1"/>
</dbReference>
<dbReference type="InterPro" id="IPR017945">
    <property type="entry name" value="DHBP_synth_RibB-like_a/b_dom"/>
</dbReference>
<protein>
    <submittedName>
        <fullName evidence="2">Hypothetical YciO protein, TsaC/YrdC paralog</fullName>
    </submittedName>
</protein>
<dbReference type="GO" id="GO:0003725">
    <property type="term" value="F:double-stranded RNA binding"/>
    <property type="evidence" value="ECO:0007669"/>
    <property type="project" value="InterPro"/>
</dbReference>
<sequence length="207" mass="23222">MSEFIRLYQENPNTKSIVKIVECLRNGGVIIYPTDTVYALGCDINNTKALKRLASVKRVNLEKANFSFICFDLKDLSVYTKQLSTPTYKILNRALPGSFTFILKGSRTLPKVFKNKKTVGIRVPQSNITRALVKELGNPIVSTSIHHDDEIIEYMSDPQEIYEKYKSLVDIVIDGGFIGNTPSTVIDLSDETPVLIREGKGDFNTVL</sequence>
<proteinExistence type="predicted"/>
<dbReference type="PROSITE" id="PS51163">
    <property type="entry name" value="YRDC"/>
    <property type="match status" value="1"/>
</dbReference>
<dbReference type="SUPFAM" id="SSF55821">
    <property type="entry name" value="YrdC/RibB"/>
    <property type="match status" value="1"/>
</dbReference>
<evidence type="ECO:0000313" key="2">
    <source>
        <dbReference type="EMBL" id="BAV95485.1"/>
    </source>
</evidence>
<feature type="domain" description="YrdC-like" evidence="1">
    <location>
        <begin position="14"/>
        <end position="201"/>
    </location>
</feature>
<dbReference type="NCBIfam" id="TIGR00057">
    <property type="entry name" value="L-threonylcarbamoyladenylate synthase"/>
    <property type="match status" value="1"/>
</dbReference>
<dbReference type="Proteomes" id="UP000243197">
    <property type="component" value="Chromosome"/>
</dbReference>
<name>A0A1J1E3C2_9FLAO</name>